<dbReference type="Proteomes" id="UP001183222">
    <property type="component" value="Unassembled WGS sequence"/>
</dbReference>
<dbReference type="Pfam" id="PF13556">
    <property type="entry name" value="HTH_30"/>
    <property type="match status" value="1"/>
</dbReference>
<reference evidence="4" key="1">
    <citation type="submission" date="2023-07" db="EMBL/GenBank/DDBJ databases">
        <title>30 novel species of actinomycetes from the DSMZ collection.</title>
        <authorList>
            <person name="Nouioui I."/>
        </authorList>
    </citation>
    <scope>NUCLEOTIDE SEQUENCE [LARGE SCALE GENOMIC DNA]</scope>
    <source>
        <strain evidence="4">DSM 46792</strain>
    </source>
</reference>
<dbReference type="SUPFAM" id="SSF55781">
    <property type="entry name" value="GAF domain-like"/>
    <property type="match status" value="1"/>
</dbReference>
<dbReference type="InterPro" id="IPR041522">
    <property type="entry name" value="CdaR_GGDEF"/>
</dbReference>
<dbReference type="PANTHER" id="PTHR33744">
    <property type="entry name" value="CARBOHYDRATE DIACID REGULATOR"/>
    <property type="match status" value="1"/>
</dbReference>
<feature type="domain" description="GAF" evidence="2">
    <location>
        <begin position="88"/>
        <end position="237"/>
    </location>
</feature>
<sequence>MASAESVLARLLGLLAEEAPLEDFHAVLADAAPAVAAVDGSVPALARELHDAVRAALAVRTLLATRRRRERELAALYETAGDLSSLRDLEAVLQAIVRRARQLLDTDAAYLMLIDEPRRLTWMRVTDGIRTDAFKQARLEMGAGLGGLVAQSCTPYATADYASDTRLTHPIDDVVGGEGLVAILGVPLRRGEQVIGVLFAANRRQRPFSHEETALLGSLADHAAVAIENASLFAESRAALEELREANRLVQQHSEFVERATAMHERLYGVMLSGGGLQEVADTAADVLRGELAVLDVGGSIRVTAGDGRRLQEVARIVVAGVDDEHPVRTVQHASPDGEEFAVAPVFAGTEAIGRVLFCGRVLDDAEVRLLERAAVVSALLLLQERSIAEAEQRVRGELIHDLVAAPQRDPEGLRRRAAHLGLDLTQPCVVVVARPVDPERCGAALQAGLATGAPRPEVYGWCGTDLVLLVRGDDASVVAGRLSVTLTAAAGCPVTVGAAGPRAGGEHVPGLYGDATRCADVLVALGRAGESATADDLGVYGLLLSSAGRAEVERYVRSSIGPVIDYDRLRGTDLIRTLLVYFGCGSNLTRAATELYVHVNTLYQRLDRVSSLLGESWRSGDRALQVHVALKVHVALGGPGTRKEGDPVAGA</sequence>
<dbReference type="Pfam" id="PF17853">
    <property type="entry name" value="GGDEF_2"/>
    <property type="match status" value="1"/>
</dbReference>
<dbReference type="Pfam" id="PF01590">
    <property type="entry name" value="GAF"/>
    <property type="match status" value="1"/>
</dbReference>
<dbReference type="InterPro" id="IPR042070">
    <property type="entry name" value="PucR_C-HTH_sf"/>
</dbReference>
<dbReference type="Gene3D" id="1.10.10.2840">
    <property type="entry name" value="PucR C-terminal helix-turn-helix domain"/>
    <property type="match status" value="1"/>
</dbReference>
<proteinExistence type="inferred from homology"/>
<evidence type="ECO:0000313" key="4">
    <source>
        <dbReference type="Proteomes" id="UP001183222"/>
    </source>
</evidence>
<dbReference type="InterPro" id="IPR029016">
    <property type="entry name" value="GAF-like_dom_sf"/>
</dbReference>
<comment type="caution">
    <text evidence="3">The sequence shown here is derived from an EMBL/GenBank/DDBJ whole genome shotgun (WGS) entry which is preliminary data.</text>
</comment>
<accession>A0ABU2K7Q1</accession>
<evidence type="ECO:0000313" key="3">
    <source>
        <dbReference type="EMBL" id="MDT0276198.1"/>
    </source>
</evidence>
<dbReference type="EMBL" id="JAVREI010000005">
    <property type="protein sequence ID" value="MDT0276198.1"/>
    <property type="molecule type" value="Genomic_DNA"/>
</dbReference>
<gene>
    <name evidence="3" type="ORF">RM425_09830</name>
</gene>
<name>A0ABU2K7Q1_9ACTN</name>
<comment type="similarity">
    <text evidence="1">Belongs to the CdaR family.</text>
</comment>
<dbReference type="InterPro" id="IPR025736">
    <property type="entry name" value="PucR_C-HTH_dom"/>
</dbReference>
<dbReference type="Gene3D" id="3.30.450.40">
    <property type="match status" value="1"/>
</dbReference>
<evidence type="ECO:0000259" key="2">
    <source>
        <dbReference type="SMART" id="SM00065"/>
    </source>
</evidence>
<dbReference type="PANTHER" id="PTHR33744:SF1">
    <property type="entry name" value="DNA-BINDING TRANSCRIPTIONAL ACTIVATOR ADER"/>
    <property type="match status" value="1"/>
</dbReference>
<evidence type="ECO:0000256" key="1">
    <source>
        <dbReference type="ARBA" id="ARBA00006754"/>
    </source>
</evidence>
<protein>
    <submittedName>
        <fullName evidence="3">GAF domain-containing protein</fullName>
    </submittedName>
</protein>
<dbReference type="RefSeq" id="WP_311345012.1">
    <property type="nucleotide sequence ID" value="NZ_JAVREI010000005.1"/>
</dbReference>
<organism evidence="3 4">
    <name type="scientific">Blastococcus goldschmidtiae</name>
    <dbReference type="NCBI Taxonomy" id="3075546"/>
    <lineage>
        <taxon>Bacteria</taxon>
        <taxon>Bacillati</taxon>
        <taxon>Actinomycetota</taxon>
        <taxon>Actinomycetes</taxon>
        <taxon>Geodermatophilales</taxon>
        <taxon>Geodermatophilaceae</taxon>
        <taxon>Blastococcus</taxon>
    </lineage>
</organism>
<dbReference type="InterPro" id="IPR003018">
    <property type="entry name" value="GAF"/>
</dbReference>
<dbReference type="InterPro" id="IPR051448">
    <property type="entry name" value="CdaR-like_regulators"/>
</dbReference>
<keyword evidence="4" id="KW-1185">Reference proteome</keyword>
<dbReference type="SMART" id="SM00065">
    <property type="entry name" value="GAF"/>
    <property type="match status" value="1"/>
</dbReference>